<evidence type="ECO:0000313" key="12">
    <source>
        <dbReference type="Proteomes" id="UP000708208"/>
    </source>
</evidence>
<keyword evidence="4" id="KW-0418">Kinase</keyword>
<evidence type="ECO:0000256" key="8">
    <source>
        <dbReference type="ARBA" id="ARBA00051243"/>
    </source>
</evidence>
<evidence type="ECO:0000256" key="7">
    <source>
        <dbReference type="ARBA" id="ARBA00023137"/>
    </source>
</evidence>
<keyword evidence="5" id="KW-0067">ATP-binding</keyword>
<evidence type="ECO:0000256" key="9">
    <source>
        <dbReference type="SAM" id="SignalP"/>
    </source>
</evidence>
<dbReference type="GO" id="GO:0005886">
    <property type="term" value="C:plasma membrane"/>
    <property type="evidence" value="ECO:0007669"/>
    <property type="project" value="TreeGrafter"/>
</dbReference>
<feature type="signal peptide" evidence="9">
    <location>
        <begin position="1"/>
        <end position="18"/>
    </location>
</feature>
<dbReference type="PROSITE" id="PS00109">
    <property type="entry name" value="PROTEIN_KINASE_TYR"/>
    <property type="match status" value="1"/>
</dbReference>
<sequence length="295" mass="33809">MILIIVAILLRKLNNLTAAVITLTKEEVEEFYFGDRNYDVLVGNFQPEKLPYKEDLKILIKDLEINDTVLGSAEDVAKGKCLAVFELSPFGNLKNYLKKYSAQHFDEPKNVYLDLGDELELQGTLQVGVLAYFCKQIAQGMEYMAQKNVFHGDLATRNVLVFRKYVVKITDFGMSRKLYDYAAYTKKKQVPLPWAWMALESLRFMKFSTETDVWSFAVTMWEIYSMGQTPYAGTVWTTVFADQVEAGQRLTKPKLAPDFIYNFMLACWENNPQSRPTFAKCTEFFSSLEAGAQPN</sequence>
<evidence type="ECO:0000256" key="5">
    <source>
        <dbReference type="ARBA" id="ARBA00022840"/>
    </source>
</evidence>
<evidence type="ECO:0000259" key="10">
    <source>
        <dbReference type="PROSITE" id="PS50011"/>
    </source>
</evidence>
<keyword evidence="9" id="KW-0732">Signal</keyword>
<dbReference type="InterPro" id="IPR050122">
    <property type="entry name" value="RTK"/>
</dbReference>
<comment type="catalytic activity">
    <reaction evidence="8">
        <text>L-tyrosyl-[protein] + ATP = O-phospho-L-tyrosyl-[protein] + ADP + H(+)</text>
        <dbReference type="Rhea" id="RHEA:10596"/>
        <dbReference type="Rhea" id="RHEA-COMP:10136"/>
        <dbReference type="Rhea" id="RHEA-COMP:20101"/>
        <dbReference type="ChEBI" id="CHEBI:15378"/>
        <dbReference type="ChEBI" id="CHEBI:30616"/>
        <dbReference type="ChEBI" id="CHEBI:46858"/>
        <dbReference type="ChEBI" id="CHEBI:61978"/>
        <dbReference type="ChEBI" id="CHEBI:456216"/>
        <dbReference type="EC" id="2.7.10.1"/>
    </reaction>
</comment>
<dbReference type="InterPro" id="IPR000719">
    <property type="entry name" value="Prot_kinase_dom"/>
</dbReference>
<reference evidence="11" key="1">
    <citation type="submission" date="2021-06" db="EMBL/GenBank/DDBJ databases">
        <authorList>
            <person name="Hodson N. C."/>
            <person name="Mongue J. A."/>
            <person name="Jaron S. K."/>
        </authorList>
    </citation>
    <scope>NUCLEOTIDE SEQUENCE</scope>
</reference>
<keyword evidence="2" id="KW-0808">Transferase</keyword>
<keyword evidence="6" id="KW-0472">Membrane</keyword>
<evidence type="ECO:0000313" key="11">
    <source>
        <dbReference type="EMBL" id="CAG7692878.1"/>
    </source>
</evidence>
<feature type="domain" description="Protein kinase" evidence="10">
    <location>
        <begin position="1"/>
        <end position="285"/>
    </location>
</feature>
<feature type="chain" id="PRO_5035191212" description="Protein kinase domain-containing protein" evidence="9">
    <location>
        <begin position="19"/>
        <end position="295"/>
    </location>
</feature>
<keyword evidence="3" id="KW-0547">Nucleotide-binding</keyword>
<dbReference type="InterPro" id="IPR008266">
    <property type="entry name" value="Tyr_kinase_AS"/>
</dbReference>
<evidence type="ECO:0000256" key="3">
    <source>
        <dbReference type="ARBA" id="ARBA00022741"/>
    </source>
</evidence>
<evidence type="ECO:0000256" key="2">
    <source>
        <dbReference type="ARBA" id="ARBA00022679"/>
    </source>
</evidence>
<name>A0A8J2NU03_9HEXA</name>
<dbReference type="GO" id="GO:0050793">
    <property type="term" value="P:regulation of developmental process"/>
    <property type="evidence" value="ECO:0007669"/>
    <property type="project" value="UniProtKB-ARBA"/>
</dbReference>
<dbReference type="PANTHER" id="PTHR24416">
    <property type="entry name" value="TYROSINE-PROTEIN KINASE RECEPTOR"/>
    <property type="match status" value="1"/>
</dbReference>
<dbReference type="FunFam" id="1.10.510.10:FF:001512">
    <property type="entry name" value="Receptor tyrosine-protein kinase erbB-2"/>
    <property type="match status" value="1"/>
</dbReference>
<evidence type="ECO:0000256" key="1">
    <source>
        <dbReference type="ARBA" id="ARBA00004308"/>
    </source>
</evidence>
<dbReference type="GO" id="GO:0048468">
    <property type="term" value="P:cell development"/>
    <property type="evidence" value="ECO:0007669"/>
    <property type="project" value="UniProtKB-ARBA"/>
</dbReference>
<dbReference type="GO" id="GO:0005524">
    <property type="term" value="F:ATP binding"/>
    <property type="evidence" value="ECO:0007669"/>
    <property type="project" value="UniProtKB-KW"/>
</dbReference>
<evidence type="ECO:0000256" key="4">
    <source>
        <dbReference type="ARBA" id="ARBA00022777"/>
    </source>
</evidence>
<proteinExistence type="predicted"/>
<dbReference type="GO" id="GO:0004714">
    <property type="term" value="F:transmembrane receptor protein tyrosine kinase activity"/>
    <property type="evidence" value="ECO:0007669"/>
    <property type="project" value="UniProtKB-EC"/>
</dbReference>
<dbReference type="GO" id="GO:0051130">
    <property type="term" value="P:positive regulation of cellular component organization"/>
    <property type="evidence" value="ECO:0007669"/>
    <property type="project" value="UniProtKB-ARBA"/>
</dbReference>
<dbReference type="GO" id="GO:0007169">
    <property type="term" value="P:cell surface receptor protein tyrosine kinase signaling pathway"/>
    <property type="evidence" value="ECO:0007669"/>
    <property type="project" value="TreeGrafter"/>
</dbReference>
<keyword evidence="7" id="KW-0829">Tyrosine-protein kinase</keyword>
<comment type="subcellular location">
    <subcellularLocation>
        <location evidence="1">Endomembrane system</location>
    </subcellularLocation>
</comment>
<dbReference type="CDD" id="cd00192">
    <property type="entry name" value="PTKc"/>
    <property type="match status" value="1"/>
</dbReference>
<organism evidence="11 12">
    <name type="scientific">Allacma fusca</name>
    <dbReference type="NCBI Taxonomy" id="39272"/>
    <lineage>
        <taxon>Eukaryota</taxon>
        <taxon>Metazoa</taxon>
        <taxon>Ecdysozoa</taxon>
        <taxon>Arthropoda</taxon>
        <taxon>Hexapoda</taxon>
        <taxon>Collembola</taxon>
        <taxon>Symphypleona</taxon>
        <taxon>Sminthuridae</taxon>
        <taxon>Allacma</taxon>
    </lineage>
</organism>
<evidence type="ECO:0000256" key="6">
    <source>
        <dbReference type="ARBA" id="ARBA00023136"/>
    </source>
</evidence>
<keyword evidence="12" id="KW-1185">Reference proteome</keyword>
<comment type="caution">
    <text evidence="11">The sequence shown here is derived from an EMBL/GenBank/DDBJ whole genome shotgun (WGS) entry which is preliminary data.</text>
</comment>
<dbReference type="GO" id="GO:0043235">
    <property type="term" value="C:receptor complex"/>
    <property type="evidence" value="ECO:0007669"/>
    <property type="project" value="TreeGrafter"/>
</dbReference>
<dbReference type="OrthoDB" id="4062651at2759"/>
<dbReference type="PANTHER" id="PTHR24416:SF600">
    <property type="entry name" value="PDGF- AND VEGF-RECEPTOR RELATED, ISOFORM J"/>
    <property type="match status" value="1"/>
</dbReference>
<protein>
    <recommendedName>
        <fullName evidence="10">Protein kinase domain-containing protein</fullName>
    </recommendedName>
</protein>
<dbReference type="GO" id="GO:0012505">
    <property type="term" value="C:endomembrane system"/>
    <property type="evidence" value="ECO:0007669"/>
    <property type="project" value="UniProtKB-SubCell"/>
</dbReference>
<dbReference type="InterPro" id="IPR001245">
    <property type="entry name" value="Ser-Thr/Tyr_kinase_cat_dom"/>
</dbReference>
<dbReference type="Pfam" id="PF07714">
    <property type="entry name" value="PK_Tyr_Ser-Thr"/>
    <property type="match status" value="1"/>
</dbReference>
<dbReference type="AlphaFoldDB" id="A0A8J2NU03"/>
<dbReference type="EMBL" id="CAJVCH010022510">
    <property type="protein sequence ID" value="CAG7692878.1"/>
    <property type="molecule type" value="Genomic_DNA"/>
</dbReference>
<gene>
    <name evidence="11" type="ORF">AFUS01_LOCUS3723</name>
</gene>
<accession>A0A8J2NU03</accession>
<dbReference type="GO" id="GO:0030182">
    <property type="term" value="P:neuron differentiation"/>
    <property type="evidence" value="ECO:0007669"/>
    <property type="project" value="UniProtKB-ARBA"/>
</dbReference>
<dbReference type="Proteomes" id="UP000708208">
    <property type="component" value="Unassembled WGS sequence"/>
</dbReference>
<dbReference type="PROSITE" id="PS50011">
    <property type="entry name" value="PROTEIN_KINASE_DOM"/>
    <property type="match status" value="1"/>
</dbReference>